<dbReference type="EMBL" id="CP003382">
    <property type="protein sequence ID" value="AFZ67417.1"/>
    <property type="molecule type" value="Genomic_DNA"/>
</dbReference>
<sequence>MLPASSCTLSQMESGPSSSTGRSWAKRTRASPQTALRAVLRKTPMRTPARNWKLGSQNVNLLVLAVRWRGVAIPLLWETLDHGGSSNQAVRAELLSGALELLKPHQIRLLIADREFIGADWLAFLTEHRVPFCLRVRSDTNVDGLPAREWLPDLRPHERGMIAHEVEVMGVIVNVAVTVSAKGDRDVAGRAAAGLLCVTVGGGVPVRFDEVQGLPAGVVAHDAGGARIAVDRFVDTGVGVVRGAGRRGGAPGAGTWPAGGGGAGRRLVEVDAGLHASGVGRRGGVAGVRRSALFAHWPALTRNCRVPSSHRPDDARPALQPHQRLPQEHGVP</sequence>
<dbReference type="KEGG" id="dpd:Deipe_1913"/>
<dbReference type="Proteomes" id="UP000010467">
    <property type="component" value="Chromosome"/>
</dbReference>
<feature type="region of interest" description="Disordered" evidence="1">
    <location>
        <begin position="305"/>
        <end position="332"/>
    </location>
</feature>
<evidence type="ECO:0000313" key="2">
    <source>
        <dbReference type="EMBL" id="AFZ67417.1"/>
    </source>
</evidence>
<evidence type="ECO:0000313" key="3">
    <source>
        <dbReference type="Proteomes" id="UP000010467"/>
    </source>
</evidence>
<feature type="region of interest" description="Disordered" evidence="1">
    <location>
        <begin position="1"/>
        <end position="32"/>
    </location>
</feature>
<reference evidence="3" key="1">
    <citation type="submission" date="2012-03" db="EMBL/GenBank/DDBJ databases">
        <title>Complete sequence of chromosome of Deinococcus peraridilitoris DSM 19664.</title>
        <authorList>
            <person name="Lucas S."/>
            <person name="Copeland A."/>
            <person name="Lapidus A."/>
            <person name="Glavina del Rio T."/>
            <person name="Dalin E."/>
            <person name="Tice H."/>
            <person name="Bruce D."/>
            <person name="Goodwin L."/>
            <person name="Pitluck S."/>
            <person name="Peters L."/>
            <person name="Mikhailova N."/>
            <person name="Lu M."/>
            <person name="Kyrpides N."/>
            <person name="Mavromatis K."/>
            <person name="Ivanova N."/>
            <person name="Brettin T."/>
            <person name="Detter J.C."/>
            <person name="Han C."/>
            <person name="Larimer F."/>
            <person name="Land M."/>
            <person name="Hauser L."/>
            <person name="Markowitz V."/>
            <person name="Cheng J.-F."/>
            <person name="Hugenholtz P."/>
            <person name="Woyke T."/>
            <person name="Wu D."/>
            <person name="Pukall R."/>
            <person name="Steenblock K."/>
            <person name="Brambilla E."/>
            <person name="Klenk H.-P."/>
            <person name="Eisen J.A."/>
        </authorList>
    </citation>
    <scope>NUCLEOTIDE SEQUENCE [LARGE SCALE GENOMIC DNA]</scope>
    <source>
        <strain evidence="3">DSM 19664 / LMG 22246 / CIP 109416 / KR-200</strain>
    </source>
</reference>
<dbReference type="AlphaFoldDB" id="L0A2J2"/>
<dbReference type="STRING" id="937777.Deipe_1913"/>
<dbReference type="SUPFAM" id="SSF53098">
    <property type="entry name" value="Ribonuclease H-like"/>
    <property type="match status" value="1"/>
</dbReference>
<dbReference type="InterPro" id="IPR012337">
    <property type="entry name" value="RNaseH-like_sf"/>
</dbReference>
<protein>
    <recommendedName>
        <fullName evidence="4">Transposase family protein</fullName>
    </recommendedName>
</protein>
<name>L0A2J2_DEIPD</name>
<gene>
    <name evidence="2" type="ordered locus">Deipe_1913</name>
</gene>
<evidence type="ECO:0008006" key="4">
    <source>
        <dbReference type="Google" id="ProtNLM"/>
    </source>
</evidence>
<organism evidence="2 3">
    <name type="scientific">Deinococcus peraridilitoris (strain DSM 19664 / LMG 22246 / CIP 109416 / KR-200)</name>
    <dbReference type="NCBI Taxonomy" id="937777"/>
    <lineage>
        <taxon>Bacteria</taxon>
        <taxon>Thermotogati</taxon>
        <taxon>Deinococcota</taxon>
        <taxon>Deinococci</taxon>
        <taxon>Deinococcales</taxon>
        <taxon>Deinococcaceae</taxon>
        <taxon>Deinococcus</taxon>
    </lineage>
</organism>
<dbReference type="eggNOG" id="COG3385">
    <property type="taxonomic scope" value="Bacteria"/>
</dbReference>
<proteinExistence type="predicted"/>
<accession>L0A2J2</accession>
<feature type="compositionally biased region" description="Polar residues" evidence="1">
    <location>
        <begin position="1"/>
        <end position="22"/>
    </location>
</feature>
<keyword evidence="3" id="KW-1185">Reference proteome</keyword>
<dbReference type="HOGENOM" id="CLU_836065_0_0_0"/>
<evidence type="ECO:0000256" key="1">
    <source>
        <dbReference type="SAM" id="MobiDB-lite"/>
    </source>
</evidence>